<dbReference type="InterPro" id="IPR010656">
    <property type="entry name" value="DctM"/>
</dbReference>
<evidence type="ECO:0000256" key="1">
    <source>
        <dbReference type="ARBA" id="ARBA00004429"/>
    </source>
</evidence>
<feature type="transmembrane region" description="Helical" evidence="7">
    <location>
        <begin position="98"/>
        <end position="127"/>
    </location>
</feature>
<dbReference type="Proteomes" id="UP000249590">
    <property type="component" value="Unassembled WGS sequence"/>
</dbReference>
<dbReference type="RefSeq" id="WP_111351373.1">
    <property type="nucleotide sequence ID" value="NZ_JAIWKD010000006.1"/>
</dbReference>
<feature type="transmembrane region" description="Helical" evidence="7">
    <location>
        <begin position="321"/>
        <end position="349"/>
    </location>
</feature>
<feature type="transmembrane region" description="Helical" evidence="7">
    <location>
        <begin position="58"/>
        <end position="78"/>
    </location>
</feature>
<comment type="caution">
    <text evidence="9">The sequence shown here is derived from an EMBL/GenBank/DDBJ whole genome shotgun (WGS) entry which is preliminary data.</text>
</comment>
<evidence type="ECO:0000256" key="3">
    <source>
        <dbReference type="ARBA" id="ARBA00022519"/>
    </source>
</evidence>
<evidence type="ECO:0000256" key="4">
    <source>
        <dbReference type="ARBA" id="ARBA00022692"/>
    </source>
</evidence>
<gene>
    <name evidence="9" type="ORF">DLJ53_26780</name>
</gene>
<evidence type="ECO:0000256" key="2">
    <source>
        <dbReference type="ARBA" id="ARBA00022475"/>
    </source>
</evidence>
<feature type="transmembrane region" description="Helical" evidence="7">
    <location>
        <begin position="6"/>
        <end position="37"/>
    </location>
</feature>
<dbReference type="AlphaFoldDB" id="A0A8B2NQL4"/>
<feature type="transmembrane region" description="Helical" evidence="7">
    <location>
        <begin position="361"/>
        <end position="388"/>
    </location>
</feature>
<comment type="subunit">
    <text evidence="7">The complex comprises the extracytoplasmic solute receptor protein and the two transmembrane proteins.</text>
</comment>
<dbReference type="NCBIfam" id="TIGR00786">
    <property type="entry name" value="dctM"/>
    <property type="match status" value="1"/>
</dbReference>
<keyword evidence="5 7" id="KW-1133">Transmembrane helix</keyword>
<dbReference type="Pfam" id="PF06808">
    <property type="entry name" value="DctM"/>
    <property type="match status" value="1"/>
</dbReference>
<feature type="transmembrane region" description="Helical" evidence="7">
    <location>
        <begin position="139"/>
        <end position="163"/>
    </location>
</feature>
<evidence type="ECO:0000256" key="7">
    <source>
        <dbReference type="RuleBase" id="RU369079"/>
    </source>
</evidence>
<accession>A0A8B2NQL4</accession>
<feature type="transmembrane region" description="Helical" evidence="7">
    <location>
        <begin position="169"/>
        <end position="196"/>
    </location>
</feature>
<organism evidence="9 10">
    <name type="scientific">Acuticoccus sediminis</name>
    <dbReference type="NCBI Taxonomy" id="2184697"/>
    <lineage>
        <taxon>Bacteria</taxon>
        <taxon>Pseudomonadati</taxon>
        <taxon>Pseudomonadota</taxon>
        <taxon>Alphaproteobacteria</taxon>
        <taxon>Hyphomicrobiales</taxon>
        <taxon>Amorphaceae</taxon>
        <taxon>Acuticoccus</taxon>
    </lineage>
</organism>
<dbReference type="PANTHER" id="PTHR33362">
    <property type="entry name" value="SIALIC ACID TRAP TRANSPORTER PERMEASE PROTEIN SIAT-RELATED"/>
    <property type="match status" value="1"/>
</dbReference>
<comment type="subcellular location">
    <subcellularLocation>
        <location evidence="1 7">Cell inner membrane</location>
        <topology evidence="1 7">Multi-pass membrane protein</topology>
    </subcellularLocation>
</comment>
<dbReference type="EMBL" id="QHHQ01000007">
    <property type="protein sequence ID" value="RAH98315.1"/>
    <property type="molecule type" value="Genomic_DNA"/>
</dbReference>
<keyword evidence="6 7" id="KW-0472">Membrane</keyword>
<keyword evidence="10" id="KW-1185">Reference proteome</keyword>
<comment type="similarity">
    <text evidence="7">Belongs to the TRAP transporter large permease family.</text>
</comment>
<dbReference type="PIRSF" id="PIRSF006066">
    <property type="entry name" value="HI0050"/>
    <property type="match status" value="1"/>
</dbReference>
<keyword evidence="7" id="KW-0813">Transport</keyword>
<protein>
    <recommendedName>
        <fullName evidence="7">TRAP transporter large permease protein</fullName>
    </recommendedName>
</protein>
<keyword evidence="4 7" id="KW-0812">Transmembrane</keyword>
<dbReference type="InterPro" id="IPR004681">
    <property type="entry name" value="TRAP_DctM"/>
</dbReference>
<feature type="transmembrane region" description="Helical" evidence="7">
    <location>
        <begin position="245"/>
        <end position="263"/>
    </location>
</feature>
<feature type="transmembrane region" description="Helical" evidence="7">
    <location>
        <begin position="400"/>
        <end position="424"/>
    </location>
</feature>
<dbReference type="GO" id="GO:0022857">
    <property type="term" value="F:transmembrane transporter activity"/>
    <property type="evidence" value="ECO:0007669"/>
    <property type="project" value="UniProtKB-UniRule"/>
</dbReference>
<feature type="domain" description="TRAP C4-dicarboxylate transport system permease DctM subunit" evidence="8">
    <location>
        <begin position="11"/>
        <end position="419"/>
    </location>
</feature>
<keyword evidence="2" id="KW-1003">Cell membrane</keyword>
<evidence type="ECO:0000256" key="5">
    <source>
        <dbReference type="ARBA" id="ARBA00022989"/>
    </source>
</evidence>
<keyword evidence="3 7" id="KW-0997">Cell inner membrane</keyword>
<comment type="function">
    <text evidence="7">Part of the tripartite ATP-independent periplasmic (TRAP) transport system.</text>
</comment>
<reference evidence="9 10" key="1">
    <citation type="submission" date="2018-05" db="EMBL/GenBank/DDBJ databases">
        <title>Acuticoccus sediminis sp. nov., isolated from deep-sea sediment of Indian Ocean.</title>
        <authorList>
            <person name="Liu X."/>
            <person name="Lai Q."/>
            <person name="Du Y."/>
            <person name="Sun F."/>
            <person name="Zhang X."/>
            <person name="Wang S."/>
            <person name="Shao Z."/>
        </authorList>
    </citation>
    <scope>NUCLEOTIDE SEQUENCE [LARGE SCALE GENOMIC DNA]</scope>
    <source>
        <strain evidence="9 10">PTG4-2</strain>
    </source>
</reference>
<evidence type="ECO:0000256" key="6">
    <source>
        <dbReference type="ARBA" id="ARBA00023136"/>
    </source>
</evidence>
<proteinExistence type="inferred from homology"/>
<name>A0A8B2NQL4_9HYPH</name>
<dbReference type="PANTHER" id="PTHR33362:SF2">
    <property type="entry name" value="TRAP TRANSPORTER LARGE PERMEASE PROTEIN"/>
    <property type="match status" value="1"/>
</dbReference>
<evidence type="ECO:0000313" key="9">
    <source>
        <dbReference type="EMBL" id="RAH98315.1"/>
    </source>
</evidence>
<feature type="transmembrane region" description="Helical" evidence="7">
    <location>
        <begin position="217"/>
        <end position="239"/>
    </location>
</feature>
<feature type="transmembrane region" description="Helical" evidence="7">
    <location>
        <begin position="275"/>
        <end position="301"/>
    </location>
</feature>
<evidence type="ECO:0000259" key="8">
    <source>
        <dbReference type="Pfam" id="PF06808"/>
    </source>
</evidence>
<dbReference type="GO" id="GO:0005886">
    <property type="term" value="C:plasma membrane"/>
    <property type="evidence" value="ECO:0007669"/>
    <property type="project" value="UniProtKB-SubCell"/>
</dbReference>
<evidence type="ECO:0000313" key="10">
    <source>
        <dbReference type="Proteomes" id="UP000249590"/>
    </source>
</evidence>
<sequence>MSPAEVAAILFGTFVVLVILRVPVAFSLGLACVPVFFISDRLTPSLLFDQMFRSYNSFVLLAVPFFLLAANLMNSAGITQRLVDLSRVTVGHLPGGLGHINVLVSMLFAGISGSSTADAAGIGSLLIPQMKKEGYDSSFAVAVTACSSVMGVVIPPSILMVVWGGLMSVSIGGLFLAGILPGLLIAASMMGIVYIYAIRRGYPVYQRATAREFLRALLAALLPLATPAIIIGGIVGGFFTPTEASVIAVIYSLILGMLVYRTITLRRLPVVLYDSARFAAISLFCIGTASAFGWILAYFKIPQALVNEMATWGAGLTETGILIALAFLIVGMFIDAIPAIIILGTVLYPVAQDVGMHPIHFAIIGVVSLAFGLVTPPYGLCLLIASAIGEIRMVQALRDVAIILSAMIAVLLFIVLFPDVILALPRWLMPRFVG</sequence>
<dbReference type="OrthoDB" id="9790209at2"/>